<sequence length="354" mass="38307">MIAYLVIENDQNLYIMKKLTLPTAFLLSAYALVSCSTDNESVDDTSIAFDGPKVTLFTGSNTSGKINMFDLSDMKNITNKSFQSSSRDSGGLRFDPINGSLIEASRSESNVLVFENINNMQSGASLAPSLRADVEVKNARDIAVSGNRIVVSADALEPRDSNKFYVYESNGSSLRLVKIFETGYQHWGIFIEGNRLYAAMDNSNSIAVYNDFFNKPAGVLTADDVVNVEGAQSLRGITYDEFEDTLFLADVGNPLDDSDGAIHTIKNFSVKYSGMGSYGSFAAVDVKTVRGSKSMLGNPVALEYDTIGKVLYAAERSTNGGMALGFNKLDEAGDFAPMMQQSVSGISSIHLNVE</sequence>
<evidence type="ECO:0000313" key="1">
    <source>
        <dbReference type="EMBL" id="BAO56567.1"/>
    </source>
</evidence>
<dbReference type="Gene3D" id="2.130.10.10">
    <property type="entry name" value="YVTN repeat-like/Quinoprotein amine dehydrogenase"/>
    <property type="match status" value="1"/>
</dbReference>
<organism evidence="1 2">
    <name type="scientific">Nonlabens marinus S1-08</name>
    <dbReference type="NCBI Taxonomy" id="1454201"/>
    <lineage>
        <taxon>Bacteria</taxon>
        <taxon>Pseudomonadati</taxon>
        <taxon>Bacteroidota</taxon>
        <taxon>Flavobacteriia</taxon>
        <taxon>Flavobacteriales</taxon>
        <taxon>Flavobacteriaceae</taxon>
        <taxon>Nonlabens</taxon>
    </lineage>
</organism>
<dbReference type="InterPro" id="IPR015943">
    <property type="entry name" value="WD40/YVTN_repeat-like_dom_sf"/>
</dbReference>
<dbReference type="HOGENOM" id="CLU_815684_0_0_10"/>
<dbReference type="Proteomes" id="UP000031760">
    <property type="component" value="Chromosome"/>
</dbReference>
<dbReference type="STRING" id="1454201.NMS_2558"/>
<dbReference type="SUPFAM" id="SSF63825">
    <property type="entry name" value="YWTD domain"/>
    <property type="match status" value="1"/>
</dbReference>
<evidence type="ECO:0000313" key="2">
    <source>
        <dbReference type="Proteomes" id="UP000031760"/>
    </source>
</evidence>
<keyword evidence="2" id="KW-1185">Reference proteome</keyword>
<accession>W8VXV1</accession>
<name>W8VXV1_9FLAO</name>
<gene>
    <name evidence="1" type="ORF">NMS_2558</name>
</gene>
<dbReference type="RefSeq" id="WP_041497070.1">
    <property type="nucleotide sequence ID" value="NZ_AP014548.1"/>
</dbReference>
<dbReference type="OrthoDB" id="834772at2"/>
<protein>
    <submittedName>
        <fullName evidence="1">Uncharacterized protein</fullName>
    </submittedName>
</protein>
<proteinExistence type="predicted"/>
<dbReference type="KEGG" id="nmf:NMS_2558"/>
<dbReference type="AlphaFoldDB" id="W8VXV1"/>
<dbReference type="EMBL" id="AP014548">
    <property type="protein sequence ID" value="BAO56567.1"/>
    <property type="molecule type" value="Genomic_DNA"/>
</dbReference>
<reference evidence="1 2" key="1">
    <citation type="journal article" date="2014" name="Proc. Natl. Acad. Sci. U.S.A.">
        <title>Functional characterization of flavobacteria rhodopsins reveals a unique class of light-driven chloride pump in bacteria.</title>
        <authorList>
            <person name="Yoshizawa S."/>
            <person name="Kumagai Y."/>
            <person name="Kim H."/>
            <person name="Ogura Y."/>
            <person name="Hayashi T."/>
            <person name="Iwasaki W."/>
            <person name="DeLong E.F."/>
            <person name="Kogure K."/>
        </authorList>
    </citation>
    <scope>NUCLEOTIDE SEQUENCE [LARGE SCALE GENOMIC DNA]</scope>
    <source>
        <strain evidence="1 2">S1-08</strain>
    </source>
</reference>